<keyword evidence="3" id="KW-1185">Reference proteome</keyword>
<evidence type="ECO:0000313" key="3">
    <source>
        <dbReference type="Proteomes" id="UP000295722"/>
    </source>
</evidence>
<dbReference type="OrthoDB" id="9798157at2"/>
<proteinExistence type="predicted"/>
<accession>A0A4V2ZYZ3</accession>
<evidence type="ECO:0000313" key="2">
    <source>
        <dbReference type="EMBL" id="TDG22791.1"/>
    </source>
</evidence>
<sequence length="104" mass="12002">MIIAIGRFYLRADMSLRFAAAWEVVSPLLTNKPGYGGHRLGPQCEDDGCYILEVEWDTIESQSAFMMHPDFEAFLKVLWPFFSADPDLYHFEPMERRAVQRSPA</sequence>
<dbReference type="AlphaFoldDB" id="A0A4V2ZYZ3"/>
<evidence type="ECO:0000259" key="1">
    <source>
        <dbReference type="Pfam" id="PF03992"/>
    </source>
</evidence>
<organism evidence="2 3">
    <name type="scientific">Paraburkholderia silviterrae</name>
    <dbReference type="NCBI Taxonomy" id="2528715"/>
    <lineage>
        <taxon>Bacteria</taxon>
        <taxon>Pseudomonadati</taxon>
        <taxon>Pseudomonadota</taxon>
        <taxon>Betaproteobacteria</taxon>
        <taxon>Burkholderiales</taxon>
        <taxon>Burkholderiaceae</taxon>
        <taxon>Paraburkholderia</taxon>
    </lineage>
</organism>
<dbReference type="InterPro" id="IPR011008">
    <property type="entry name" value="Dimeric_a/b-barrel"/>
</dbReference>
<dbReference type="InterPro" id="IPR007138">
    <property type="entry name" value="ABM_dom"/>
</dbReference>
<protein>
    <recommendedName>
        <fullName evidence="1">ABM domain-containing protein</fullName>
    </recommendedName>
</protein>
<dbReference type="Proteomes" id="UP000295722">
    <property type="component" value="Unassembled WGS sequence"/>
</dbReference>
<feature type="domain" description="ABM" evidence="1">
    <location>
        <begin position="1"/>
        <end position="76"/>
    </location>
</feature>
<reference evidence="2 3" key="1">
    <citation type="submission" date="2019-03" db="EMBL/GenBank/DDBJ databases">
        <title>Paraburkholderia sp. 4M-K11, isolated from subtropical forest soil.</title>
        <authorList>
            <person name="Gao Z.-H."/>
            <person name="Qiu L.-H."/>
        </authorList>
    </citation>
    <scope>NUCLEOTIDE SEQUENCE [LARGE SCALE GENOMIC DNA]</scope>
    <source>
        <strain evidence="2 3">4M-K11</strain>
    </source>
</reference>
<name>A0A4V2ZYZ3_9BURK</name>
<dbReference type="EMBL" id="SMRP01000007">
    <property type="protein sequence ID" value="TDG22791.1"/>
    <property type="molecule type" value="Genomic_DNA"/>
</dbReference>
<gene>
    <name evidence="2" type="ORF">EYW47_16380</name>
</gene>
<dbReference type="RefSeq" id="WP_133195887.1">
    <property type="nucleotide sequence ID" value="NZ_JBHUCW010000011.1"/>
</dbReference>
<dbReference type="Pfam" id="PF03992">
    <property type="entry name" value="ABM"/>
    <property type="match status" value="1"/>
</dbReference>
<dbReference type="Gene3D" id="3.30.70.100">
    <property type="match status" value="1"/>
</dbReference>
<dbReference type="SUPFAM" id="SSF54909">
    <property type="entry name" value="Dimeric alpha+beta barrel"/>
    <property type="match status" value="1"/>
</dbReference>
<comment type="caution">
    <text evidence="2">The sequence shown here is derived from an EMBL/GenBank/DDBJ whole genome shotgun (WGS) entry which is preliminary data.</text>
</comment>